<dbReference type="EMBL" id="UFWD01000002">
    <property type="protein sequence ID" value="SUY83062.1"/>
    <property type="molecule type" value="Genomic_DNA"/>
</dbReference>
<dbReference type="GO" id="GO:0003677">
    <property type="term" value="F:DNA binding"/>
    <property type="evidence" value="ECO:0007669"/>
    <property type="project" value="UniProtKB-UniRule"/>
</dbReference>
<gene>
    <name evidence="6" type="ORF">NCTC13307_04175</name>
</gene>
<protein>
    <submittedName>
        <fullName evidence="6">Transcriptional regulator</fullName>
    </submittedName>
</protein>
<dbReference type="KEGG" id="pdf:CD630DERM_33320"/>
<sequence length="189" mass="21247">MRVTKAEVIKTASDMADRNGLHNVSLKAIAENLGIRTPSLYNHIGSLDELLREIAHSGMRTMNEKMIRAAIGKTGDSALKLVAVEYLNYMIEHPGVYEIIQWASWNGTEETAIIFNDYLSLLKTLICSCGFNPDKTTEILNMVTGMLHGYTTLQLRYAFSNPDKVRKELSEAIDTLLLGANQKYKDYKK</sequence>
<dbReference type="InterPro" id="IPR025996">
    <property type="entry name" value="MT1864/Rv1816-like_C"/>
</dbReference>
<dbReference type="GeneID" id="75080849"/>
<feature type="domain" description="HTH tetR-type" evidence="5">
    <location>
        <begin position="2"/>
        <end position="62"/>
    </location>
</feature>
<dbReference type="PROSITE" id="PS50977">
    <property type="entry name" value="HTH_TETR_2"/>
    <property type="match status" value="1"/>
</dbReference>
<keyword evidence="2 4" id="KW-0238">DNA-binding</keyword>
<accession>A0A381KKK2</accession>
<dbReference type="RefSeq" id="WP_011861911.1">
    <property type="nucleotide sequence ID" value="NZ_CAAJVU010000007.1"/>
</dbReference>
<dbReference type="InterPro" id="IPR001647">
    <property type="entry name" value="HTH_TetR"/>
</dbReference>
<evidence type="ECO:0000259" key="5">
    <source>
        <dbReference type="PROSITE" id="PS50977"/>
    </source>
</evidence>
<dbReference type="InterPro" id="IPR009057">
    <property type="entry name" value="Homeodomain-like_sf"/>
</dbReference>
<evidence type="ECO:0000256" key="2">
    <source>
        <dbReference type="ARBA" id="ARBA00023125"/>
    </source>
</evidence>
<dbReference type="InterPro" id="IPR036271">
    <property type="entry name" value="Tet_transcr_reg_TetR-rel_C_sf"/>
</dbReference>
<name>A0A381KKK2_CLODI</name>
<organism evidence="6">
    <name type="scientific">Clostridioides difficile</name>
    <name type="common">Peptoclostridium difficile</name>
    <dbReference type="NCBI Taxonomy" id="1496"/>
    <lineage>
        <taxon>Bacteria</taxon>
        <taxon>Bacillati</taxon>
        <taxon>Bacillota</taxon>
        <taxon>Clostridia</taxon>
        <taxon>Peptostreptococcales</taxon>
        <taxon>Peptostreptococcaceae</taxon>
        <taxon>Clostridioides</taxon>
    </lineage>
</organism>
<proteinExistence type="predicted"/>
<feature type="DNA-binding region" description="H-T-H motif" evidence="4">
    <location>
        <begin position="25"/>
        <end position="44"/>
    </location>
</feature>
<evidence type="ECO:0000256" key="4">
    <source>
        <dbReference type="PROSITE-ProRule" id="PRU00335"/>
    </source>
</evidence>
<dbReference type="Gene3D" id="1.10.10.60">
    <property type="entry name" value="Homeodomain-like"/>
    <property type="match status" value="1"/>
</dbReference>
<evidence type="ECO:0000313" key="6">
    <source>
        <dbReference type="EMBL" id="SUY83062.1"/>
    </source>
</evidence>
<dbReference type="Pfam" id="PF13305">
    <property type="entry name" value="TetR_C_33"/>
    <property type="match status" value="1"/>
</dbReference>
<keyword evidence="1" id="KW-0805">Transcription regulation</keyword>
<dbReference type="AlphaFoldDB" id="A0A381KKK2"/>
<dbReference type="Pfam" id="PF00440">
    <property type="entry name" value="TetR_N"/>
    <property type="match status" value="1"/>
</dbReference>
<keyword evidence="3" id="KW-0804">Transcription</keyword>
<dbReference type="Gene3D" id="1.10.357.10">
    <property type="entry name" value="Tetracycline Repressor, domain 2"/>
    <property type="match status" value="1"/>
</dbReference>
<dbReference type="SUPFAM" id="SSF48498">
    <property type="entry name" value="Tetracyclin repressor-like, C-terminal domain"/>
    <property type="match status" value="1"/>
</dbReference>
<dbReference type="SUPFAM" id="SSF46689">
    <property type="entry name" value="Homeodomain-like"/>
    <property type="match status" value="1"/>
</dbReference>
<evidence type="ECO:0000256" key="1">
    <source>
        <dbReference type="ARBA" id="ARBA00023015"/>
    </source>
</evidence>
<reference evidence="6" key="1">
    <citation type="submission" date="2018-06" db="EMBL/GenBank/DDBJ databases">
        <authorList>
            <consortium name="Pathogen Informatics"/>
            <person name="Doyle S."/>
        </authorList>
    </citation>
    <scope>NUCLEOTIDE SEQUENCE</scope>
    <source>
        <strain evidence="6">NCTC13307</strain>
    </source>
</reference>
<evidence type="ECO:0000256" key="3">
    <source>
        <dbReference type="ARBA" id="ARBA00023163"/>
    </source>
</evidence>